<dbReference type="EC" id="5.4.99.12" evidence="4"/>
<evidence type="ECO:0000256" key="3">
    <source>
        <dbReference type="ARBA" id="ARBA00023235"/>
    </source>
</evidence>
<comment type="function">
    <text evidence="4">Formation of pseudouridine at positions 38, 39 and 40 in the anticodon stem and loop of transfer RNAs.</text>
</comment>
<feature type="domain" description="Pseudouridine synthase I TruA alpha/beta" evidence="8">
    <location>
        <begin position="143"/>
        <end position="254"/>
    </location>
</feature>
<evidence type="ECO:0000256" key="2">
    <source>
        <dbReference type="ARBA" id="ARBA00022694"/>
    </source>
</evidence>
<organism evidence="9 10">
    <name type="scientific">Thermodesulfovibrio yellowstonii</name>
    <dbReference type="NCBI Taxonomy" id="28262"/>
    <lineage>
        <taxon>Bacteria</taxon>
        <taxon>Pseudomonadati</taxon>
        <taxon>Nitrospirota</taxon>
        <taxon>Thermodesulfovibrionia</taxon>
        <taxon>Thermodesulfovibrionales</taxon>
        <taxon>Thermodesulfovibrionaceae</taxon>
        <taxon>Thermodesulfovibrio</taxon>
    </lineage>
</organism>
<accession>A0A9W6GF91</accession>
<dbReference type="NCBIfam" id="TIGR00071">
    <property type="entry name" value="hisT_truA"/>
    <property type="match status" value="1"/>
</dbReference>
<dbReference type="Pfam" id="PF01416">
    <property type="entry name" value="PseudoU_synth_1"/>
    <property type="match status" value="2"/>
</dbReference>
<dbReference type="PANTHER" id="PTHR11142">
    <property type="entry name" value="PSEUDOURIDYLATE SYNTHASE"/>
    <property type="match status" value="1"/>
</dbReference>
<evidence type="ECO:0000313" key="10">
    <source>
        <dbReference type="Proteomes" id="UP001144297"/>
    </source>
</evidence>
<gene>
    <name evidence="4 9" type="primary">truA</name>
    <name evidence="9" type="ORF">TISLANDTSLP1_07580</name>
</gene>
<comment type="caution">
    <text evidence="4">Lacks conserved residue(s) required for the propagation of feature annotation.</text>
</comment>
<feature type="active site" description="Nucleophile" evidence="4 5">
    <location>
        <position position="52"/>
    </location>
</feature>
<dbReference type="GO" id="GO:0160147">
    <property type="term" value="F:tRNA pseudouridine(38-40) synthase activity"/>
    <property type="evidence" value="ECO:0007669"/>
    <property type="project" value="UniProtKB-EC"/>
</dbReference>
<feature type="domain" description="Pseudouridine synthase I TruA alpha/beta" evidence="8">
    <location>
        <begin position="8"/>
        <end position="100"/>
    </location>
</feature>
<dbReference type="Gene3D" id="3.30.70.660">
    <property type="entry name" value="Pseudouridine synthase I, catalytic domain, C-terminal subdomain"/>
    <property type="match status" value="1"/>
</dbReference>
<reference evidence="9" key="1">
    <citation type="submission" date="2022-12" db="EMBL/GenBank/DDBJ databases">
        <title>Reference genome sequencing for broad-spectrum identification of bacterial and archaeal isolates by mass spectrometry.</title>
        <authorList>
            <person name="Sekiguchi Y."/>
            <person name="Tourlousse D.M."/>
        </authorList>
    </citation>
    <scope>NUCLEOTIDE SEQUENCE</scope>
    <source>
        <strain evidence="9">TSL-P1</strain>
    </source>
</reference>
<proteinExistence type="inferred from homology"/>
<dbReference type="InterPro" id="IPR001406">
    <property type="entry name" value="PsdUridine_synth_TruA"/>
</dbReference>
<comment type="subunit">
    <text evidence="4">Homodimer.</text>
</comment>
<keyword evidence="2 4" id="KW-0819">tRNA processing</keyword>
<feature type="binding site" evidence="4 6">
    <location>
        <position position="110"/>
    </location>
    <ligand>
        <name>substrate</name>
    </ligand>
</feature>
<dbReference type="InterPro" id="IPR020097">
    <property type="entry name" value="PsdUridine_synth_TruA_a/b_dom"/>
</dbReference>
<evidence type="ECO:0000256" key="7">
    <source>
        <dbReference type="RuleBase" id="RU003792"/>
    </source>
</evidence>
<comment type="similarity">
    <text evidence="1 4 7">Belongs to the tRNA pseudouridine synthase TruA family.</text>
</comment>
<dbReference type="PANTHER" id="PTHR11142:SF0">
    <property type="entry name" value="TRNA PSEUDOURIDINE SYNTHASE-LIKE 1"/>
    <property type="match status" value="1"/>
</dbReference>
<dbReference type="HAMAP" id="MF_00171">
    <property type="entry name" value="TruA"/>
    <property type="match status" value="1"/>
</dbReference>
<evidence type="ECO:0000256" key="4">
    <source>
        <dbReference type="HAMAP-Rule" id="MF_00171"/>
    </source>
</evidence>
<dbReference type="CDD" id="cd02570">
    <property type="entry name" value="PseudoU_synth_EcTruA"/>
    <property type="match status" value="1"/>
</dbReference>
<evidence type="ECO:0000313" key="9">
    <source>
        <dbReference type="EMBL" id="GLI53065.1"/>
    </source>
</evidence>
<protein>
    <recommendedName>
        <fullName evidence="4">tRNA pseudouridine synthase A</fullName>
        <ecNumber evidence="4">5.4.99.12</ecNumber>
    </recommendedName>
    <alternativeName>
        <fullName evidence="4">tRNA pseudouridine(38-40) synthase</fullName>
    </alternativeName>
    <alternativeName>
        <fullName evidence="4">tRNA pseudouridylate synthase I</fullName>
    </alternativeName>
    <alternativeName>
        <fullName evidence="4">tRNA-uridine isomerase I</fullName>
    </alternativeName>
</protein>
<dbReference type="Gene3D" id="3.30.70.580">
    <property type="entry name" value="Pseudouridine synthase I, catalytic domain, N-terminal subdomain"/>
    <property type="match status" value="1"/>
</dbReference>
<dbReference type="SUPFAM" id="SSF55120">
    <property type="entry name" value="Pseudouridine synthase"/>
    <property type="match status" value="1"/>
</dbReference>
<evidence type="ECO:0000259" key="8">
    <source>
        <dbReference type="Pfam" id="PF01416"/>
    </source>
</evidence>
<sequence length="254" mass="29437">MVNIKMTIQYDGTNYFGWQRQRKGLTIQATIEECLRKIFQKEIKIRGAGRTDAGVHALGQVATFKAELRMSLDVLKKVLNSLLPDDIKIIKLENVEDSFHPQHSVKRKSYIYYLCFDKECSCFIQRYVWHYPWKLDLSLMEEALSLFKGTKDFTAFSGSTDVKNKVRTVYDFTMQPLTKLCFMDMCLNGNFIKFRIEADGFLRYMVRNLVGCIIEIGKGKLRIESIQEAFESGKRPSIMQTAPSNGLFLEKVIY</sequence>
<evidence type="ECO:0000256" key="1">
    <source>
        <dbReference type="ARBA" id="ARBA00009375"/>
    </source>
</evidence>
<keyword evidence="3 4" id="KW-0413">Isomerase</keyword>
<dbReference type="GO" id="GO:0003723">
    <property type="term" value="F:RNA binding"/>
    <property type="evidence" value="ECO:0007669"/>
    <property type="project" value="InterPro"/>
</dbReference>
<keyword evidence="10" id="KW-1185">Reference proteome</keyword>
<dbReference type="GO" id="GO:0031119">
    <property type="term" value="P:tRNA pseudouridine synthesis"/>
    <property type="evidence" value="ECO:0007669"/>
    <property type="project" value="UniProtKB-UniRule"/>
</dbReference>
<dbReference type="InterPro" id="IPR020095">
    <property type="entry name" value="PsdUridine_synth_TruA_C"/>
</dbReference>
<comment type="catalytic activity">
    <reaction evidence="4 7">
        <text>uridine(38/39/40) in tRNA = pseudouridine(38/39/40) in tRNA</text>
        <dbReference type="Rhea" id="RHEA:22376"/>
        <dbReference type="Rhea" id="RHEA-COMP:10085"/>
        <dbReference type="Rhea" id="RHEA-COMP:10087"/>
        <dbReference type="ChEBI" id="CHEBI:65314"/>
        <dbReference type="ChEBI" id="CHEBI:65315"/>
        <dbReference type="EC" id="5.4.99.12"/>
    </reaction>
</comment>
<comment type="caution">
    <text evidence="9">The sequence shown here is derived from an EMBL/GenBank/DDBJ whole genome shotgun (WGS) entry which is preliminary data.</text>
</comment>
<dbReference type="AlphaFoldDB" id="A0A9W6GF91"/>
<dbReference type="InterPro" id="IPR020103">
    <property type="entry name" value="PsdUridine_synth_cat_dom_sf"/>
</dbReference>
<dbReference type="EMBL" id="BSDX01000001">
    <property type="protein sequence ID" value="GLI53065.1"/>
    <property type="molecule type" value="Genomic_DNA"/>
</dbReference>
<dbReference type="FunFam" id="3.30.70.580:FF:000001">
    <property type="entry name" value="tRNA pseudouridine synthase A"/>
    <property type="match status" value="1"/>
</dbReference>
<dbReference type="InterPro" id="IPR020094">
    <property type="entry name" value="TruA/RsuA/RluB/E/F_N"/>
</dbReference>
<name>A0A9W6GF91_9BACT</name>
<evidence type="ECO:0000256" key="6">
    <source>
        <dbReference type="PIRSR" id="PIRSR001430-2"/>
    </source>
</evidence>
<dbReference type="PIRSF" id="PIRSF001430">
    <property type="entry name" value="tRNA_psdUrid_synth"/>
    <property type="match status" value="1"/>
</dbReference>
<evidence type="ECO:0000256" key="5">
    <source>
        <dbReference type="PIRSR" id="PIRSR001430-1"/>
    </source>
</evidence>
<dbReference type="Proteomes" id="UP001144297">
    <property type="component" value="Unassembled WGS sequence"/>
</dbReference>